<organism evidence="1 4">
    <name type="scientific">Rotaria magnacalcarata</name>
    <dbReference type="NCBI Taxonomy" id="392030"/>
    <lineage>
        <taxon>Eukaryota</taxon>
        <taxon>Metazoa</taxon>
        <taxon>Spiralia</taxon>
        <taxon>Gnathifera</taxon>
        <taxon>Rotifera</taxon>
        <taxon>Eurotatoria</taxon>
        <taxon>Bdelloidea</taxon>
        <taxon>Philodinida</taxon>
        <taxon>Philodinidae</taxon>
        <taxon>Rotaria</taxon>
    </lineage>
</organism>
<dbReference type="EMBL" id="CAJOBJ010349164">
    <property type="protein sequence ID" value="CAF5205846.1"/>
    <property type="molecule type" value="Genomic_DNA"/>
</dbReference>
<name>A0A820JDW5_9BILA</name>
<evidence type="ECO:0000313" key="2">
    <source>
        <dbReference type="EMBL" id="CAF4487645.1"/>
    </source>
</evidence>
<feature type="non-terminal residue" evidence="1">
    <location>
        <position position="1"/>
    </location>
</feature>
<comment type="caution">
    <text evidence="1">The sequence shown here is derived from an EMBL/GenBank/DDBJ whole genome shotgun (WGS) entry which is preliminary data.</text>
</comment>
<evidence type="ECO:0000313" key="3">
    <source>
        <dbReference type="EMBL" id="CAF5205846.1"/>
    </source>
</evidence>
<gene>
    <name evidence="3" type="ORF">GIL414_LOCUS78106</name>
    <name evidence="2" type="ORF">SMN809_LOCUS34321</name>
    <name evidence="1" type="ORF">UXM345_LOCUS34582</name>
</gene>
<dbReference type="EMBL" id="CAJOBF010012838">
    <property type="protein sequence ID" value="CAF4323123.1"/>
    <property type="molecule type" value="Genomic_DNA"/>
</dbReference>
<dbReference type="Proteomes" id="UP000681720">
    <property type="component" value="Unassembled WGS sequence"/>
</dbReference>
<reference evidence="1" key="1">
    <citation type="submission" date="2021-02" db="EMBL/GenBank/DDBJ databases">
        <authorList>
            <person name="Nowell W R."/>
        </authorList>
    </citation>
    <scope>NUCLEOTIDE SEQUENCE</scope>
</reference>
<evidence type="ECO:0000313" key="4">
    <source>
        <dbReference type="Proteomes" id="UP000663842"/>
    </source>
</evidence>
<sequence length="117" mass="13470">GDKAVAYLKRSTVLRRESIGIHVFSRQQALVMNSGKPVYLQFMLIENGKLFYNLYIVGENYVSPNEITDQCLLTDIKRLIVDPTDDNNNSLYRKEGITKNELNAFVRPIGKQMHKLH</sequence>
<accession>A0A820JDW5</accession>
<dbReference type="Proteomes" id="UP000676336">
    <property type="component" value="Unassembled WGS sequence"/>
</dbReference>
<protein>
    <submittedName>
        <fullName evidence="1">Uncharacterized protein</fullName>
    </submittedName>
</protein>
<dbReference type="EMBL" id="CAJOBI010078453">
    <property type="protein sequence ID" value="CAF4487645.1"/>
    <property type="molecule type" value="Genomic_DNA"/>
</dbReference>
<evidence type="ECO:0000313" key="1">
    <source>
        <dbReference type="EMBL" id="CAF4323123.1"/>
    </source>
</evidence>
<dbReference type="AlphaFoldDB" id="A0A820JDW5"/>
<dbReference type="Proteomes" id="UP000663842">
    <property type="component" value="Unassembled WGS sequence"/>
</dbReference>
<proteinExistence type="predicted"/>